<comment type="subcellular location">
    <subcellularLocation>
        <location evidence="1">Membrane</location>
    </subcellularLocation>
</comment>
<name>A0AAV8TN97_9ROSI</name>
<protein>
    <submittedName>
        <fullName evidence="7">Uncharacterized protein</fullName>
    </submittedName>
</protein>
<keyword evidence="8" id="KW-1185">Reference proteome</keyword>
<keyword evidence="4 6" id="KW-1133">Transmembrane helix</keyword>
<evidence type="ECO:0000256" key="1">
    <source>
        <dbReference type="ARBA" id="ARBA00004370"/>
    </source>
</evidence>
<dbReference type="EMBL" id="JAIWQS010000004">
    <property type="protein sequence ID" value="KAJ8768442.1"/>
    <property type="molecule type" value="Genomic_DNA"/>
</dbReference>
<evidence type="ECO:0000313" key="7">
    <source>
        <dbReference type="EMBL" id="KAJ8768442.1"/>
    </source>
</evidence>
<gene>
    <name evidence="7" type="ORF">K2173_021595</name>
</gene>
<comment type="caution">
    <text evidence="7">The sequence shown here is derived from an EMBL/GenBank/DDBJ whole genome shotgun (WGS) entry which is preliminary data.</text>
</comment>
<comment type="similarity">
    <text evidence="2">Belongs to the TMEM14 family.</text>
</comment>
<dbReference type="Proteomes" id="UP001159364">
    <property type="component" value="Linkage Group LG04"/>
</dbReference>
<keyword evidence="5 6" id="KW-0472">Membrane</keyword>
<dbReference type="PANTHER" id="PTHR12668">
    <property type="entry name" value="TRANSMEMBRANE PROTEIN 14, 15"/>
    <property type="match status" value="1"/>
</dbReference>
<dbReference type="Gene3D" id="1.10.10.1740">
    <property type="entry name" value="Transmembrane protein 14-like"/>
    <property type="match status" value="1"/>
</dbReference>
<reference evidence="7 8" key="1">
    <citation type="submission" date="2021-09" db="EMBL/GenBank/DDBJ databases">
        <title>Genomic insights and catalytic innovation underlie evolution of tropane alkaloids biosynthesis.</title>
        <authorList>
            <person name="Wang Y.-J."/>
            <person name="Tian T."/>
            <person name="Huang J.-P."/>
            <person name="Huang S.-X."/>
        </authorList>
    </citation>
    <scope>NUCLEOTIDE SEQUENCE [LARGE SCALE GENOMIC DNA]</scope>
    <source>
        <strain evidence="7">KIB-2018</strain>
        <tissue evidence="7">Leaf</tissue>
    </source>
</reference>
<feature type="transmembrane region" description="Helical" evidence="6">
    <location>
        <begin position="62"/>
        <end position="86"/>
    </location>
</feature>
<evidence type="ECO:0000256" key="2">
    <source>
        <dbReference type="ARBA" id="ARBA00007590"/>
    </source>
</evidence>
<dbReference type="InterPro" id="IPR005349">
    <property type="entry name" value="TMEM14"/>
</dbReference>
<dbReference type="AlphaFoldDB" id="A0AAV8TN97"/>
<evidence type="ECO:0000313" key="8">
    <source>
        <dbReference type="Proteomes" id="UP001159364"/>
    </source>
</evidence>
<evidence type="ECO:0000256" key="6">
    <source>
        <dbReference type="SAM" id="Phobius"/>
    </source>
</evidence>
<dbReference type="InterPro" id="IPR044890">
    <property type="entry name" value="TMEM14_sf"/>
</dbReference>
<keyword evidence="3 6" id="KW-0812">Transmembrane</keyword>
<dbReference type="PANTHER" id="PTHR12668:SF38">
    <property type="entry name" value="PROTEIN FATTY ACID EXPORT 4, CHLOROPLASTIC"/>
    <property type="match status" value="1"/>
</dbReference>
<evidence type="ECO:0000256" key="3">
    <source>
        <dbReference type="ARBA" id="ARBA00022692"/>
    </source>
</evidence>
<accession>A0AAV8TN97</accession>
<sequence length="171" mass="17866">MLCSLTLISPRLPPRCWALNHQDQSQNSFNKVSATSALRIVKVSNFKFDVPSRRSHSCKSKLADLATATSAAYGVILLSGGLFAFNRSGSKGSLGGGLTGAAVLATAYFLMQSQETKAIGDALGFGSAFLFSAVFGIRLAATKKFVPAGPLLLLSVGALAVFTAAYLQDSI</sequence>
<dbReference type="GO" id="GO:0009706">
    <property type="term" value="C:chloroplast inner membrane"/>
    <property type="evidence" value="ECO:0007669"/>
    <property type="project" value="TreeGrafter"/>
</dbReference>
<dbReference type="Pfam" id="PF03647">
    <property type="entry name" value="Tmemb_14"/>
    <property type="match status" value="1"/>
</dbReference>
<feature type="transmembrane region" description="Helical" evidence="6">
    <location>
        <begin position="147"/>
        <end position="167"/>
    </location>
</feature>
<feature type="transmembrane region" description="Helical" evidence="6">
    <location>
        <begin position="92"/>
        <end position="110"/>
    </location>
</feature>
<dbReference type="GO" id="GO:0015245">
    <property type="term" value="F:fatty acid transmembrane transporter activity"/>
    <property type="evidence" value="ECO:0007669"/>
    <property type="project" value="TreeGrafter"/>
</dbReference>
<evidence type="ECO:0000256" key="5">
    <source>
        <dbReference type="ARBA" id="ARBA00023136"/>
    </source>
</evidence>
<feature type="transmembrane region" description="Helical" evidence="6">
    <location>
        <begin position="122"/>
        <end position="141"/>
    </location>
</feature>
<evidence type="ECO:0000256" key="4">
    <source>
        <dbReference type="ARBA" id="ARBA00022989"/>
    </source>
</evidence>
<organism evidence="7 8">
    <name type="scientific">Erythroxylum novogranatense</name>
    <dbReference type="NCBI Taxonomy" id="1862640"/>
    <lineage>
        <taxon>Eukaryota</taxon>
        <taxon>Viridiplantae</taxon>
        <taxon>Streptophyta</taxon>
        <taxon>Embryophyta</taxon>
        <taxon>Tracheophyta</taxon>
        <taxon>Spermatophyta</taxon>
        <taxon>Magnoliopsida</taxon>
        <taxon>eudicotyledons</taxon>
        <taxon>Gunneridae</taxon>
        <taxon>Pentapetalae</taxon>
        <taxon>rosids</taxon>
        <taxon>fabids</taxon>
        <taxon>Malpighiales</taxon>
        <taxon>Erythroxylaceae</taxon>
        <taxon>Erythroxylum</taxon>
    </lineage>
</organism>
<proteinExistence type="inferred from homology"/>